<dbReference type="AlphaFoldDB" id="A0A8H6M644"/>
<dbReference type="EMBL" id="JACGCI010000027">
    <property type="protein sequence ID" value="KAF6756185.1"/>
    <property type="molecule type" value="Genomic_DNA"/>
</dbReference>
<name>A0A8H6M644_9AGAR</name>
<sequence>MAGWPGISGQLLEASVYEMVNPIGELMWFDALLGAYLMFWKTAPSIMLGSWPECATYNKALTDGQDKVSKSVLRKTCFEQNAESLERLAPNWCLPAPIMEVISNQITANASVMPARTQSLQLGSDHDHSLEPSRQNALERFNPELIRQVIRQGQYRIAKRCLLHLEMQLAMATFDGAPPGNMSPEELCMMCMARIERQETRL</sequence>
<proteinExistence type="predicted"/>
<gene>
    <name evidence="1" type="ORF">DFP72DRAFT_846945</name>
</gene>
<evidence type="ECO:0000313" key="2">
    <source>
        <dbReference type="Proteomes" id="UP000521943"/>
    </source>
</evidence>
<reference evidence="1 2" key="1">
    <citation type="submission" date="2020-07" db="EMBL/GenBank/DDBJ databases">
        <title>Comparative genomics of pyrophilous fungi reveals a link between fire events and developmental genes.</title>
        <authorList>
            <consortium name="DOE Joint Genome Institute"/>
            <person name="Steindorff A.S."/>
            <person name="Carver A."/>
            <person name="Calhoun S."/>
            <person name="Stillman K."/>
            <person name="Liu H."/>
            <person name="Lipzen A."/>
            <person name="Pangilinan J."/>
            <person name="Labutti K."/>
            <person name="Bruns T.D."/>
            <person name="Grigoriev I.V."/>
        </authorList>
    </citation>
    <scope>NUCLEOTIDE SEQUENCE [LARGE SCALE GENOMIC DNA]</scope>
    <source>
        <strain evidence="1 2">CBS 144469</strain>
    </source>
</reference>
<evidence type="ECO:0000313" key="1">
    <source>
        <dbReference type="EMBL" id="KAF6756185.1"/>
    </source>
</evidence>
<dbReference type="Proteomes" id="UP000521943">
    <property type="component" value="Unassembled WGS sequence"/>
</dbReference>
<comment type="caution">
    <text evidence="1">The sequence shown here is derived from an EMBL/GenBank/DDBJ whole genome shotgun (WGS) entry which is preliminary data.</text>
</comment>
<keyword evidence="2" id="KW-1185">Reference proteome</keyword>
<accession>A0A8H6M644</accession>
<protein>
    <submittedName>
        <fullName evidence="1">Uncharacterized protein</fullName>
    </submittedName>
</protein>
<organism evidence="1 2">
    <name type="scientific">Ephemerocybe angulata</name>
    <dbReference type="NCBI Taxonomy" id="980116"/>
    <lineage>
        <taxon>Eukaryota</taxon>
        <taxon>Fungi</taxon>
        <taxon>Dikarya</taxon>
        <taxon>Basidiomycota</taxon>
        <taxon>Agaricomycotina</taxon>
        <taxon>Agaricomycetes</taxon>
        <taxon>Agaricomycetidae</taxon>
        <taxon>Agaricales</taxon>
        <taxon>Agaricineae</taxon>
        <taxon>Psathyrellaceae</taxon>
        <taxon>Ephemerocybe</taxon>
    </lineage>
</organism>